<dbReference type="AlphaFoldDB" id="A0A1Y0IHK8"/>
<name>A0A1Y0IHK8_9GAMM</name>
<dbReference type="RefSeq" id="WP_087463606.1">
    <property type="nucleotide sequence ID" value="NZ_CP021425.1"/>
</dbReference>
<dbReference type="OrthoDB" id="9812003at2"/>
<sequence length="155" mass="17342">MIELQDIQSTSAYVDGGTSFEVEELMDQAHHLEGSAMAEKPLIRAYMIEPQNLGVLLQLYHLYLQQTRVTEALEVAKRMMAAIAPQIDFPENWEMLSRIEFSNGVMTSFRLVRLYLSALTSAGSLSIKAGQEALGRAMLSKVAEFDPDINFKKAI</sequence>
<accession>A0A1Y0IHK8</accession>
<gene>
    <name evidence="1" type="ORF">OLMES_4886</name>
</gene>
<reference evidence="1 2" key="1">
    <citation type="submission" date="2017-05" db="EMBL/GenBank/DDBJ databases">
        <title>Genomic insights into alkan degradation activity of Oleiphilus messinensis.</title>
        <authorList>
            <person name="Kozyavkin S.A."/>
            <person name="Slesarev A.I."/>
            <person name="Golyshin P.N."/>
            <person name="Korzhenkov A."/>
            <person name="Golyshina O.N."/>
            <person name="Toshchakov S.V."/>
        </authorList>
    </citation>
    <scope>NUCLEOTIDE SEQUENCE [LARGE SCALE GENOMIC DNA]</scope>
    <source>
        <strain evidence="1 2">ME102</strain>
    </source>
</reference>
<dbReference type="KEGG" id="ome:OLMES_4886"/>
<organism evidence="1 2">
    <name type="scientific">Oleiphilus messinensis</name>
    <dbReference type="NCBI Taxonomy" id="141451"/>
    <lineage>
        <taxon>Bacteria</taxon>
        <taxon>Pseudomonadati</taxon>
        <taxon>Pseudomonadota</taxon>
        <taxon>Gammaproteobacteria</taxon>
        <taxon>Oceanospirillales</taxon>
        <taxon>Oleiphilaceae</taxon>
        <taxon>Oleiphilus</taxon>
    </lineage>
</organism>
<protein>
    <submittedName>
        <fullName evidence="1">Uncharacterized protein</fullName>
    </submittedName>
</protein>
<dbReference type="Proteomes" id="UP000196027">
    <property type="component" value="Chromosome"/>
</dbReference>
<evidence type="ECO:0000313" key="2">
    <source>
        <dbReference type="Proteomes" id="UP000196027"/>
    </source>
</evidence>
<evidence type="ECO:0000313" key="1">
    <source>
        <dbReference type="EMBL" id="ARU58874.1"/>
    </source>
</evidence>
<dbReference type="EMBL" id="CP021425">
    <property type="protein sequence ID" value="ARU58874.1"/>
    <property type="molecule type" value="Genomic_DNA"/>
</dbReference>
<proteinExistence type="predicted"/>
<keyword evidence="2" id="KW-1185">Reference proteome</keyword>